<dbReference type="InterPro" id="IPR029045">
    <property type="entry name" value="ClpP/crotonase-like_dom_sf"/>
</dbReference>
<keyword evidence="4 5" id="KW-0720">Serine protease</keyword>
<dbReference type="CDD" id="cd06782">
    <property type="entry name" value="cpPDZ_CPP-like"/>
    <property type="match status" value="1"/>
</dbReference>
<dbReference type="FunFam" id="2.30.42.10:FF:000063">
    <property type="entry name" value="Peptidase, S41 family"/>
    <property type="match status" value="1"/>
</dbReference>
<dbReference type="GO" id="GO:0030288">
    <property type="term" value="C:outer membrane-bounded periplasmic space"/>
    <property type="evidence" value="ECO:0007669"/>
    <property type="project" value="TreeGrafter"/>
</dbReference>
<dbReference type="SUPFAM" id="SSF50156">
    <property type="entry name" value="PDZ domain-like"/>
    <property type="match status" value="1"/>
</dbReference>
<evidence type="ECO:0000256" key="6">
    <source>
        <dbReference type="SAM" id="SignalP"/>
    </source>
</evidence>
<dbReference type="STRING" id="158500.BES08_13880"/>
<evidence type="ECO:0000256" key="3">
    <source>
        <dbReference type="ARBA" id="ARBA00022801"/>
    </source>
</evidence>
<dbReference type="PATRIC" id="fig|158500.4.peg.2087"/>
<dbReference type="SUPFAM" id="SSF52096">
    <property type="entry name" value="ClpP/crotonase"/>
    <property type="match status" value="1"/>
</dbReference>
<dbReference type="RefSeq" id="WP_036525598.1">
    <property type="nucleotide sequence ID" value="NZ_CP017075.1"/>
</dbReference>
<dbReference type="InterPro" id="IPR004447">
    <property type="entry name" value="Peptidase_S41A"/>
</dbReference>
<dbReference type="InterPro" id="IPR041489">
    <property type="entry name" value="PDZ_6"/>
</dbReference>
<dbReference type="Pfam" id="PF17820">
    <property type="entry name" value="PDZ_6"/>
    <property type="match status" value="1"/>
</dbReference>
<feature type="chain" id="PRO_5014496914" evidence="6">
    <location>
        <begin position="33"/>
        <end position="454"/>
    </location>
</feature>
<dbReference type="GO" id="GO:0008236">
    <property type="term" value="F:serine-type peptidase activity"/>
    <property type="evidence" value="ECO:0007669"/>
    <property type="project" value="UniProtKB-KW"/>
</dbReference>
<name>A0A031JYI3_9SPHN</name>
<dbReference type="GO" id="GO:0006508">
    <property type="term" value="P:proteolysis"/>
    <property type="evidence" value="ECO:0007669"/>
    <property type="project" value="UniProtKB-KW"/>
</dbReference>
<dbReference type="InterPro" id="IPR055210">
    <property type="entry name" value="CtpA/B_N"/>
</dbReference>
<reference evidence="11" key="3">
    <citation type="journal article" date="2017" name="J. Biotechnol.">
        <title>Complete genome sequence of Novosphingobium resinovorum SA1, a versatile xenobiotic-degrading bacterium capable of utilizing sulfanilic acid.</title>
        <authorList>
            <person name="Hegedus B."/>
            <person name="Kos P.B."/>
            <person name="Balint B."/>
            <person name="Maroti G."/>
            <person name="Gan H.M."/>
            <person name="Perei K."/>
            <person name="Rakhely G."/>
        </authorList>
    </citation>
    <scope>NUCLEOTIDE SEQUENCE [LARGE SCALE GENOMIC DNA]</scope>
    <source>
        <strain evidence="11">SA1</strain>
    </source>
</reference>
<dbReference type="SMART" id="SM00245">
    <property type="entry name" value="TSPc"/>
    <property type="match status" value="1"/>
</dbReference>
<comment type="similarity">
    <text evidence="1 5">Belongs to the peptidase S41A family.</text>
</comment>
<dbReference type="Gene3D" id="3.30.750.44">
    <property type="match status" value="1"/>
</dbReference>
<organism evidence="9 10">
    <name type="scientific">Novosphingobium resinovorum</name>
    <dbReference type="NCBI Taxonomy" id="158500"/>
    <lineage>
        <taxon>Bacteria</taxon>
        <taxon>Pseudomonadati</taxon>
        <taxon>Pseudomonadota</taxon>
        <taxon>Alphaproteobacteria</taxon>
        <taxon>Sphingomonadales</taxon>
        <taxon>Sphingomonadaceae</taxon>
        <taxon>Novosphingobium</taxon>
    </lineage>
</organism>
<dbReference type="AlphaFoldDB" id="A0A031JYI3"/>
<dbReference type="Proteomes" id="UP000024329">
    <property type="component" value="Unassembled WGS sequence"/>
</dbReference>
<sequence length="454" mass="48975">MKIAPLIPQLFRATLLVSAVAVLPVATSGLSAVDTRTSHEFDKLFTIYQIVKDNYVDQVSDDKLLKGAIDGMLASLDPHSNYLDGQSLQRLETMIDGKYTGLGLSVVEDDGAVKIVSPFKGSPAEKAGLKAGDYITHLDGVLYYERDLDEAVSKMRGEAGSSIRLTIFRPGRDAPFDVTVTRGVIELEPVTWEFKDNVGVISVNEFSRDVGNDVNNAISDLKKQAAVKGGKLTGLVLDLRSNPGGSLDEAVALSDLFLDHGDIVSQRGRNANENQFYRAESVFKGDVAKGLPVVVLVDAGSASASEIVAGALQDQHRAVIMGERTFGKGSVQSFLPLDQNSAIKITTARYYTPSGHSVQEGGIAPDIKVPQLSDPDARARAERAVRESDLRGHLINEAALKDKDLETDKQDDPRFKVTAAELEKQGIKDFQLHYAISTLQRTAGKPALAAVSKN</sequence>
<dbReference type="GO" id="GO:0007165">
    <property type="term" value="P:signal transduction"/>
    <property type="evidence" value="ECO:0007669"/>
    <property type="project" value="TreeGrafter"/>
</dbReference>
<dbReference type="PANTHER" id="PTHR32060">
    <property type="entry name" value="TAIL-SPECIFIC PROTEASE"/>
    <property type="match status" value="1"/>
</dbReference>
<dbReference type="GO" id="GO:0004175">
    <property type="term" value="F:endopeptidase activity"/>
    <property type="evidence" value="ECO:0007669"/>
    <property type="project" value="TreeGrafter"/>
</dbReference>
<evidence type="ECO:0000256" key="5">
    <source>
        <dbReference type="RuleBase" id="RU004404"/>
    </source>
</evidence>
<dbReference type="Pfam" id="PF03572">
    <property type="entry name" value="Peptidase_S41"/>
    <property type="match status" value="1"/>
</dbReference>
<keyword evidence="3 5" id="KW-0378">Hydrolase</keyword>
<dbReference type="CDD" id="cd07560">
    <property type="entry name" value="Peptidase_S41_CPP"/>
    <property type="match status" value="1"/>
</dbReference>
<dbReference type="KEGG" id="nre:BES08_13880"/>
<dbReference type="Gene3D" id="2.30.42.10">
    <property type="match status" value="1"/>
</dbReference>
<evidence type="ECO:0000313" key="10">
    <source>
        <dbReference type="Proteomes" id="UP000024329"/>
    </source>
</evidence>
<reference evidence="9 10" key="1">
    <citation type="submission" date="2014-03" db="EMBL/GenBank/DDBJ databases">
        <title>Whole genome sequence of Novosphingobium resinovorum KF1.</title>
        <authorList>
            <person name="Gan H.M."/>
            <person name="Gan H.Y."/>
            <person name="Chew T.H."/>
            <person name="Savka M.A."/>
        </authorList>
    </citation>
    <scope>NUCLEOTIDE SEQUENCE [LARGE SCALE GENOMIC DNA]</scope>
    <source>
        <strain evidence="9 10">KF1</strain>
    </source>
</reference>
<dbReference type="Proteomes" id="UP000094626">
    <property type="component" value="Chromosome"/>
</dbReference>
<evidence type="ECO:0000313" key="11">
    <source>
        <dbReference type="Proteomes" id="UP000094626"/>
    </source>
</evidence>
<feature type="signal peptide" evidence="6">
    <location>
        <begin position="1"/>
        <end position="32"/>
    </location>
</feature>
<evidence type="ECO:0000313" key="8">
    <source>
        <dbReference type="EMBL" id="AOR77724.1"/>
    </source>
</evidence>
<dbReference type="InterPro" id="IPR036034">
    <property type="entry name" value="PDZ_sf"/>
</dbReference>
<dbReference type="InterPro" id="IPR005151">
    <property type="entry name" value="Tail-specific_protease"/>
</dbReference>
<evidence type="ECO:0000259" key="7">
    <source>
        <dbReference type="PROSITE" id="PS50106"/>
    </source>
</evidence>
<reference evidence="8" key="2">
    <citation type="submission" date="2016-08" db="EMBL/GenBank/DDBJ databases">
        <authorList>
            <person name="Seilhamer J.J."/>
        </authorList>
    </citation>
    <scope>NUCLEOTIDE SEQUENCE [LARGE SCALE GENOMIC DNA]</scope>
    <source>
        <strain evidence="8">SA1</strain>
    </source>
</reference>
<keyword evidence="6" id="KW-0732">Signal</keyword>
<dbReference type="NCBIfam" id="TIGR00225">
    <property type="entry name" value="prc"/>
    <property type="match status" value="1"/>
</dbReference>
<evidence type="ECO:0000256" key="2">
    <source>
        <dbReference type="ARBA" id="ARBA00022670"/>
    </source>
</evidence>
<dbReference type="PROSITE" id="PS50106">
    <property type="entry name" value="PDZ"/>
    <property type="match status" value="1"/>
</dbReference>
<keyword evidence="11" id="KW-1185">Reference proteome</keyword>
<dbReference type="EMBL" id="CP017075">
    <property type="protein sequence ID" value="AOR77724.1"/>
    <property type="molecule type" value="Genomic_DNA"/>
</dbReference>
<dbReference type="SMART" id="SM00228">
    <property type="entry name" value="PDZ"/>
    <property type="match status" value="1"/>
</dbReference>
<feature type="domain" description="PDZ" evidence="7">
    <location>
        <begin position="88"/>
        <end position="171"/>
    </location>
</feature>
<evidence type="ECO:0000256" key="4">
    <source>
        <dbReference type="ARBA" id="ARBA00022825"/>
    </source>
</evidence>
<dbReference type="EMBL" id="JFYZ01000010">
    <property type="protein sequence ID" value="EZP82025.1"/>
    <property type="molecule type" value="Genomic_DNA"/>
</dbReference>
<accession>A0A031JYI3</accession>
<gene>
    <name evidence="8" type="ORF">BES08_13880</name>
    <name evidence="9" type="ORF">BV97_02048</name>
</gene>
<dbReference type="PANTHER" id="PTHR32060:SF30">
    <property type="entry name" value="CARBOXY-TERMINAL PROCESSING PROTEASE CTPA"/>
    <property type="match status" value="1"/>
</dbReference>
<dbReference type="eggNOG" id="COG0793">
    <property type="taxonomic scope" value="Bacteria"/>
</dbReference>
<dbReference type="Pfam" id="PF22694">
    <property type="entry name" value="CtpB_N-like"/>
    <property type="match status" value="1"/>
</dbReference>
<evidence type="ECO:0000256" key="1">
    <source>
        <dbReference type="ARBA" id="ARBA00009179"/>
    </source>
</evidence>
<protein>
    <submittedName>
        <fullName evidence="9">Carboxyl-terminal processing protease</fullName>
    </submittedName>
    <submittedName>
        <fullName evidence="8">Peptidase S41</fullName>
    </submittedName>
</protein>
<dbReference type="Gene3D" id="3.90.226.10">
    <property type="entry name" value="2-enoyl-CoA Hydratase, Chain A, domain 1"/>
    <property type="match status" value="1"/>
</dbReference>
<proteinExistence type="inferred from homology"/>
<keyword evidence="2 5" id="KW-0645">Protease</keyword>
<evidence type="ECO:0000313" key="9">
    <source>
        <dbReference type="EMBL" id="EZP82025.1"/>
    </source>
</evidence>
<dbReference type="InterPro" id="IPR001478">
    <property type="entry name" value="PDZ"/>
</dbReference>